<evidence type="ECO:0008006" key="3">
    <source>
        <dbReference type="Google" id="ProtNLM"/>
    </source>
</evidence>
<comment type="caution">
    <text evidence="1">The sequence shown here is derived from an EMBL/GenBank/DDBJ whole genome shotgun (WGS) entry which is preliminary data.</text>
</comment>
<sequence length="81" mass="8861">MARRVLLAASGSAGDVLPFIGLAVSLGGRLRELGVGPGWMPCKKLTTAGLAELVRQATGEPRLRERARWQRRSRPRTVLLR</sequence>
<evidence type="ECO:0000313" key="1">
    <source>
        <dbReference type="EMBL" id="MFC7340308.1"/>
    </source>
</evidence>
<dbReference type="RefSeq" id="WP_380663993.1">
    <property type="nucleotide sequence ID" value="NZ_JBHTCJ010000001.1"/>
</dbReference>
<name>A0ABW2LCV8_9PSEU</name>
<keyword evidence="2" id="KW-1185">Reference proteome</keyword>
<dbReference type="Proteomes" id="UP001596504">
    <property type="component" value="Unassembled WGS sequence"/>
</dbReference>
<reference evidence="2" key="1">
    <citation type="journal article" date="2019" name="Int. J. Syst. Evol. Microbiol.">
        <title>The Global Catalogue of Microorganisms (GCM) 10K type strain sequencing project: providing services to taxonomists for standard genome sequencing and annotation.</title>
        <authorList>
            <consortium name="The Broad Institute Genomics Platform"/>
            <consortium name="The Broad Institute Genome Sequencing Center for Infectious Disease"/>
            <person name="Wu L."/>
            <person name="Ma J."/>
        </authorList>
    </citation>
    <scope>NUCLEOTIDE SEQUENCE [LARGE SCALE GENOMIC DNA]</scope>
    <source>
        <strain evidence="2">WLHS5</strain>
    </source>
</reference>
<protein>
    <recommendedName>
        <fullName evidence="3">Glycosyltransferase family 28 N-terminal domain-containing protein</fullName>
    </recommendedName>
</protein>
<organism evidence="1 2">
    <name type="scientific">Saccharopolyspora griseoalba</name>
    <dbReference type="NCBI Taxonomy" id="1431848"/>
    <lineage>
        <taxon>Bacteria</taxon>
        <taxon>Bacillati</taxon>
        <taxon>Actinomycetota</taxon>
        <taxon>Actinomycetes</taxon>
        <taxon>Pseudonocardiales</taxon>
        <taxon>Pseudonocardiaceae</taxon>
        <taxon>Saccharopolyspora</taxon>
    </lineage>
</organism>
<evidence type="ECO:0000313" key="2">
    <source>
        <dbReference type="Proteomes" id="UP001596504"/>
    </source>
</evidence>
<dbReference type="EMBL" id="JBHTCJ010000001">
    <property type="protein sequence ID" value="MFC7340308.1"/>
    <property type="molecule type" value="Genomic_DNA"/>
</dbReference>
<gene>
    <name evidence="1" type="ORF">ACFQRI_02710</name>
</gene>
<proteinExistence type="predicted"/>
<accession>A0ABW2LCV8</accession>